<accession>A0ABD2NL73</accession>
<reference evidence="1 2" key="1">
    <citation type="journal article" date="2021" name="BMC Biol.">
        <title>Horizontally acquired antibacterial genes associated with adaptive radiation of ladybird beetles.</title>
        <authorList>
            <person name="Li H.S."/>
            <person name="Tang X.F."/>
            <person name="Huang Y.H."/>
            <person name="Xu Z.Y."/>
            <person name="Chen M.L."/>
            <person name="Du X.Y."/>
            <person name="Qiu B.Y."/>
            <person name="Chen P.T."/>
            <person name="Zhang W."/>
            <person name="Slipinski A."/>
            <person name="Escalona H.E."/>
            <person name="Waterhouse R.M."/>
            <person name="Zwick A."/>
            <person name="Pang H."/>
        </authorList>
    </citation>
    <scope>NUCLEOTIDE SEQUENCE [LARGE SCALE GENOMIC DNA]</scope>
    <source>
        <strain evidence="1">SYSU2018</strain>
    </source>
</reference>
<protein>
    <submittedName>
        <fullName evidence="1">Uncharacterized protein</fullName>
    </submittedName>
</protein>
<keyword evidence="2" id="KW-1185">Reference proteome</keyword>
<gene>
    <name evidence="1" type="ORF">HHI36_016832</name>
</gene>
<evidence type="ECO:0000313" key="1">
    <source>
        <dbReference type="EMBL" id="KAL3279325.1"/>
    </source>
</evidence>
<organism evidence="1 2">
    <name type="scientific">Cryptolaemus montrouzieri</name>
    <dbReference type="NCBI Taxonomy" id="559131"/>
    <lineage>
        <taxon>Eukaryota</taxon>
        <taxon>Metazoa</taxon>
        <taxon>Ecdysozoa</taxon>
        <taxon>Arthropoda</taxon>
        <taxon>Hexapoda</taxon>
        <taxon>Insecta</taxon>
        <taxon>Pterygota</taxon>
        <taxon>Neoptera</taxon>
        <taxon>Endopterygota</taxon>
        <taxon>Coleoptera</taxon>
        <taxon>Polyphaga</taxon>
        <taxon>Cucujiformia</taxon>
        <taxon>Coccinelloidea</taxon>
        <taxon>Coccinellidae</taxon>
        <taxon>Scymninae</taxon>
        <taxon>Scymnini</taxon>
        <taxon>Cryptolaemus</taxon>
    </lineage>
</organism>
<name>A0ABD2NL73_9CUCU</name>
<comment type="caution">
    <text evidence="1">The sequence shown here is derived from an EMBL/GenBank/DDBJ whole genome shotgun (WGS) entry which is preliminary data.</text>
</comment>
<dbReference type="Proteomes" id="UP001516400">
    <property type="component" value="Unassembled WGS sequence"/>
</dbReference>
<dbReference type="AlphaFoldDB" id="A0ABD2NL73"/>
<dbReference type="EMBL" id="JABFTP020000124">
    <property type="protein sequence ID" value="KAL3279325.1"/>
    <property type="molecule type" value="Genomic_DNA"/>
</dbReference>
<evidence type="ECO:0000313" key="2">
    <source>
        <dbReference type="Proteomes" id="UP001516400"/>
    </source>
</evidence>
<proteinExistence type="predicted"/>
<sequence length="132" mass="16246">MYNRRKYFIYGSRRRNQRNQKTNMKELPTCFWLLINYSMRKKIGILENYEYIIEVLRFTCLYLLETCDILFDVLQIESPRKSIQNILKIQMHRLEIHIFGQRFLLCSTFYQDRPHLLCEIPVMLFLNEHFPS</sequence>